<dbReference type="PROSITE" id="PS50048">
    <property type="entry name" value="ZN2_CY6_FUNGAL_2"/>
    <property type="match status" value="1"/>
</dbReference>
<proteinExistence type="predicted"/>
<dbReference type="InterPro" id="IPR001138">
    <property type="entry name" value="Zn2Cys6_DnaBD"/>
</dbReference>
<dbReference type="InterPro" id="IPR050815">
    <property type="entry name" value="TF_fung"/>
</dbReference>
<dbReference type="PANTHER" id="PTHR47338">
    <property type="entry name" value="ZN(II)2CYS6 TRANSCRIPTION FACTOR (EUROFUNG)-RELATED"/>
    <property type="match status" value="1"/>
</dbReference>
<gene>
    <name evidence="8" type="ORF">VKT23_013549</name>
</gene>
<feature type="domain" description="Zn(2)-C6 fungal-type" evidence="7">
    <location>
        <begin position="21"/>
        <end position="53"/>
    </location>
</feature>
<sequence>MANKAASTDKVAQGTLQRGKACLRCRKRKMRCDGNKPACQQCTRAKKPEGCEYDDGKGKTRTQILRETITRLEQRIRELEDPEYISPAVVLYDPHLQSDSPPSSYGSPVSASISASHSPFPSESTNSPPEQWTHLPGLTSPSPSPFTTEIFFEDTPSFPRFELEPVLLDIFTPHRHQCGLGVSMELLRESLSLPPAEQRHPALMKSIYLWACFVSRPKPLSQHEETFLVQALDAHREGLRVGDKVLDIIQASCLLSMYFFANGRVVEGSYHASAAAALAVQCGLQAGIPPETGYNPAASRENLDLKPLKHGYRDAERIATFWMVYNLDRCWSVALRKPSVLLDGDDPWTSINCPWPRDITEYETGNVQLVASYQTVQMFLQGDMSGGYSMPAIRAKASALYSQAGQLSSKWNPMAGLKFTDNYPEEIQALELTISRFLPTILPVHQLNAVMPEEKHTLIVVHTLVQTAMIHLYQRFAQNDAIAYEKCSGAAKTAVEIIKYISDHDYDFLDPIIGPAWTTIAEWLIRELISIESSWPLGSGADVRNDIANLLYAMNGLNHRFPLLGMSVAKIQKRMAEL</sequence>
<evidence type="ECO:0000256" key="2">
    <source>
        <dbReference type="ARBA" id="ARBA00022723"/>
    </source>
</evidence>
<feature type="region of interest" description="Disordered" evidence="6">
    <location>
        <begin position="96"/>
        <end position="139"/>
    </location>
</feature>
<feature type="compositionally biased region" description="Low complexity" evidence="6">
    <location>
        <begin position="98"/>
        <end position="124"/>
    </location>
</feature>
<keyword evidence="3" id="KW-0805">Transcription regulation</keyword>
<dbReference type="Proteomes" id="UP001498398">
    <property type="component" value="Unassembled WGS sequence"/>
</dbReference>
<comment type="subcellular location">
    <subcellularLocation>
        <location evidence="1">Nucleus</location>
    </subcellularLocation>
</comment>
<dbReference type="Pfam" id="PF00172">
    <property type="entry name" value="Zn_clus"/>
    <property type="match status" value="1"/>
</dbReference>
<evidence type="ECO:0000256" key="1">
    <source>
        <dbReference type="ARBA" id="ARBA00004123"/>
    </source>
</evidence>
<keyword evidence="2" id="KW-0479">Metal-binding</keyword>
<dbReference type="InterPro" id="IPR007219">
    <property type="entry name" value="XnlR_reg_dom"/>
</dbReference>
<dbReference type="SMART" id="SM00906">
    <property type="entry name" value="Fungal_trans"/>
    <property type="match status" value="1"/>
</dbReference>
<evidence type="ECO:0000313" key="8">
    <source>
        <dbReference type="EMBL" id="KAK7448819.1"/>
    </source>
</evidence>
<dbReference type="CDD" id="cd14725">
    <property type="entry name" value="ZIP_Gal4-like_2"/>
    <property type="match status" value="1"/>
</dbReference>
<dbReference type="CDD" id="cd12148">
    <property type="entry name" value="fungal_TF_MHR"/>
    <property type="match status" value="1"/>
</dbReference>
<dbReference type="EMBL" id="JBANRG010000037">
    <property type="protein sequence ID" value="KAK7448819.1"/>
    <property type="molecule type" value="Genomic_DNA"/>
</dbReference>
<evidence type="ECO:0000259" key="7">
    <source>
        <dbReference type="PROSITE" id="PS50048"/>
    </source>
</evidence>
<evidence type="ECO:0000256" key="3">
    <source>
        <dbReference type="ARBA" id="ARBA00023015"/>
    </source>
</evidence>
<dbReference type="PROSITE" id="PS00463">
    <property type="entry name" value="ZN2_CY6_FUNGAL_1"/>
    <property type="match status" value="1"/>
</dbReference>
<name>A0ABR1J5I4_9AGAR</name>
<evidence type="ECO:0000256" key="6">
    <source>
        <dbReference type="SAM" id="MobiDB-lite"/>
    </source>
</evidence>
<dbReference type="Gene3D" id="4.10.240.10">
    <property type="entry name" value="Zn(2)-C6 fungal-type DNA-binding domain"/>
    <property type="match status" value="1"/>
</dbReference>
<dbReference type="InterPro" id="IPR036864">
    <property type="entry name" value="Zn2-C6_fun-type_DNA-bd_sf"/>
</dbReference>
<reference evidence="8 9" key="1">
    <citation type="submission" date="2024-01" db="EMBL/GenBank/DDBJ databases">
        <title>A draft genome for the cacao thread blight pathogen Marasmiellus scandens.</title>
        <authorList>
            <person name="Baruah I.K."/>
            <person name="Leung J."/>
            <person name="Bukari Y."/>
            <person name="Amoako-Attah I."/>
            <person name="Meinhardt L.W."/>
            <person name="Bailey B.A."/>
            <person name="Cohen S.P."/>
        </authorList>
    </citation>
    <scope>NUCLEOTIDE SEQUENCE [LARGE SCALE GENOMIC DNA]</scope>
    <source>
        <strain evidence="8 9">GH-19</strain>
    </source>
</reference>
<dbReference type="PANTHER" id="PTHR47338:SF29">
    <property type="entry name" value="ZN(2)-C6 FUNGAL-TYPE DOMAIN-CONTAINING PROTEIN"/>
    <property type="match status" value="1"/>
</dbReference>
<evidence type="ECO:0000256" key="5">
    <source>
        <dbReference type="ARBA" id="ARBA00023242"/>
    </source>
</evidence>
<protein>
    <recommendedName>
        <fullName evidence="7">Zn(2)-C6 fungal-type domain-containing protein</fullName>
    </recommendedName>
</protein>
<dbReference type="SMART" id="SM00066">
    <property type="entry name" value="GAL4"/>
    <property type="match status" value="1"/>
</dbReference>
<evidence type="ECO:0000313" key="9">
    <source>
        <dbReference type="Proteomes" id="UP001498398"/>
    </source>
</evidence>
<dbReference type="Pfam" id="PF04082">
    <property type="entry name" value="Fungal_trans"/>
    <property type="match status" value="1"/>
</dbReference>
<keyword evidence="4" id="KW-0804">Transcription</keyword>
<evidence type="ECO:0000256" key="4">
    <source>
        <dbReference type="ARBA" id="ARBA00023163"/>
    </source>
</evidence>
<dbReference type="SUPFAM" id="SSF57701">
    <property type="entry name" value="Zn2/Cys6 DNA-binding domain"/>
    <property type="match status" value="1"/>
</dbReference>
<keyword evidence="5" id="KW-0539">Nucleus</keyword>
<comment type="caution">
    <text evidence="8">The sequence shown here is derived from an EMBL/GenBank/DDBJ whole genome shotgun (WGS) entry which is preliminary data.</text>
</comment>
<dbReference type="CDD" id="cd00067">
    <property type="entry name" value="GAL4"/>
    <property type="match status" value="1"/>
</dbReference>
<accession>A0ABR1J5I4</accession>
<organism evidence="8 9">
    <name type="scientific">Marasmiellus scandens</name>
    <dbReference type="NCBI Taxonomy" id="2682957"/>
    <lineage>
        <taxon>Eukaryota</taxon>
        <taxon>Fungi</taxon>
        <taxon>Dikarya</taxon>
        <taxon>Basidiomycota</taxon>
        <taxon>Agaricomycotina</taxon>
        <taxon>Agaricomycetes</taxon>
        <taxon>Agaricomycetidae</taxon>
        <taxon>Agaricales</taxon>
        <taxon>Marasmiineae</taxon>
        <taxon>Omphalotaceae</taxon>
        <taxon>Marasmiellus</taxon>
    </lineage>
</organism>
<keyword evidence="9" id="KW-1185">Reference proteome</keyword>